<dbReference type="AlphaFoldDB" id="A0AAX1N4E5"/>
<keyword evidence="3" id="KW-1185">Reference proteome</keyword>
<dbReference type="PANTHER" id="PTHR37841">
    <property type="entry name" value="GLR2918 PROTEIN"/>
    <property type="match status" value="1"/>
</dbReference>
<evidence type="ECO:0000256" key="1">
    <source>
        <dbReference type="SAM" id="SignalP"/>
    </source>
</evidence>
<reference evidence="2 3" key="1">
    <citation type="submission" date="2021-05" db="EMBL/GenBank/DDBJ databases">
        <title>Comparative genomic studies on the polysaccharide-degrading batcterial strains of the Flammeovirga genus.</title>
        <authorList>
            <person name="Zewei F."/>
            <person name="Zheng Z."/>
            <person name="Yu L."/>
            <person name="Ruyue G."/>
            <person name="Yanhong M."/>
            <person name="Yuanyuan C."/>
            <person name="Jingyan G."/>
            <person name="Wenjun H."/>
        </authorList>
    </citation>
    <scope>NUCLEOTIDE SEQUENCE [LARGE SCALE GENOMIC DNA]</scope>
    <source>
        <strain evidence="2 3">NBRC:100898</strain>
    </source>
</reference>
<organism evidence="2 3">
    <name type="scientific">Flammeovirga yaeyamensis</name>
    <dbReference type="NCBI Taxonomy" id="367791"/>
    <lineage>
        <taxon>Bacteria</taxon>
        <taxon>Pseudomonadati</taxon>
        <taxon>Bacteroidota</taxon>
        <taxon>Cytophagia</taxon>
        <taxon>Cytophagales</taxon>
        <taxon>Flammeovirgaceae</taxon>
        <taxon>Flammeovirga</taxon>
    </lineage>
</organism>
<dbReference type="PANTHER" id="PTHR37841:SF1">
    <property type="entry name" value="DUF3298 DOMAIN-CONTAINING PROTEIN"/>
    <property type="match status" value="1"/>
</dbReference>
<dbReference type="InterPro" id="IPR032774">
    <property type="entry name" value="WG_beta_rep"/>
</dbReference>
<keyword evidence="1" id="KW-0732">Signal</keyword>
<dbReference type="KEGG" id="fya:KMW28_15265"/>
<accession>A0AAX1N4E5</accession>
<dbReference type="Proteomes" id="UP000678679">
    <property type="component" value="Chromosome 1"/>
</dbReference>
<dbReference type="Pfam" id="PF14903">
    <property type="entry name" value="WG_beta_rep"/>
    <property type="match status" value="4"/>
</dbReference>
<evidence type="ECO:0000313" key="3">
    <source>
        <dbReference type="Proteomes" id="UP000678679"/>
    </source>
</evidence>
<feature type="chain" id="PRO_5043724035" evidence="1">
    <location>
        <begin position="22"/>
        <end position="630"/>
    </location>
</feature>
<dbReference type="RefSeq" id="WP_169662593.1">
    <property type="nucleotide sequence ID" value="NZ_CP076132.1"/>
</dbReference>
<feature type="signal peptide" evidence="1">
    <location>
        <begin position="1"/>
        <end position="21"/>
    </location>
</feature>
<name>A0AAX1N4E5_9BACT</name>
<gene>
    <name evidence="2" type="ORF">KMW28_15265</name>
</gene>
<sequence>MKLTLINYLLLSFFTISIAQAQEKLIPFKEGDLWGYKNQNKKVVISPQYQAVQTFKFNTAIVTDKQGKVGLINTEGDWELKPKYQEITNTLNEQVFIVQNQKSQKGVLHRVGKELIPFEYDSIFVFDNKNNYIVCKDDKYGIYNTDLEYWKLPLRYYQLAFDDNRILRVVEDDLMGFLEPESFAVISTPQVVMNKTRGGKKVVSFNFDQGSEETIVQTSAGFNILNKHGQLLLPKGINKKLKKIDIASYNANAYKIPSNAKYIVNDNVYLKTSKGQFEEKALETFKMYQVDPENPNIKRSDNGKYYLINDGKKVSKEYDSLFVYSHDFLQGWNYNKKKNKYDKSLVIADIMDENIGKEVAEGYQAMISYSTSEETDDYNWAIMVSANSQQGIFDLDTKKYVVDMDYDQINTRYLEKYNLLLIGNNEDNYAIYDVSINKQVTDMKYQPIIDSSTEDMGYLLFQRKGSQKESVKVLDFYSIKNKKITGRTIDGYQIRKRAKKGTLAVSKNTYGWETDLAFEVSEYAPQNYQYIYYKDHGKGNVGVGFLDKDLNVIIPADYASISFSGSKDNYLKVTDFDFNEGVIDMNGKTIVEFGKYKSIGLVSDGVLPVVNYDNQEQFIDLDSKNLTIKD</sequence>
<protein>
    <submittedName>
        <fullName evidence="2">WG repeat-containing protein</fullName>
    </submittedName>
</protein>
<evidence type="ECO:0000313" key="2">
    <source>
        <dbReference type="EMBL" id="QWG01010.1"/>
    </source>
</evidence>
<dbReference type="EMBL" id="CP076132">
    <property type="protein sequence ID" value="QWG01010.1"/>
    <property type="molecule type" value="Genomic_DNA"/>
</dbReference>
<proteinExistence type="predicted"/>